<dbReference type="AlphaFoldDB" id="A0AA41BVI4"/>
<gene>
    <name evidence="1" type="ORF">ITX54_02640</name>
</gene>
<accession>A0AA41BVI4</accession>
<reference evidence="1" key="2">
    <citation type="submission" date="2022-09" db="EMBL/GenBank/DDBJ databases">
        <title>Rouxiella aceris sp. nov., isolated from tree sap and emended description of the genus Rhouxiella.</title>
        <authorList>
            <person name="Kim I.S."/>
        </authorList>
    </citation>
    <scope>NUCLEOTIDE SEQUENCE</scope>
    <source>
        <strain evidence="1">SAP-2</strain>
    </source>
</reference>
<evidence type="ECO:0008006" key="3">
    <source>
        <dbReference type="Google" id="ProtNLM"/>
    </source>
</evidence>
<protein>
    <recommendedName>
        <fullName evidence="3">Tail fiber protein</fullName>
    </recommendedName>
</protein>
<reference evidence="1" key="1">
    <citation type="submission" date="2020-11" db="EMBL/GenBank/DDBJ databases">
        <authorList>
            <person name="Lee S.D."/>
        </authorList>
    </citation>
    <scope>NUCLEOTIDE SEQUENCE</scope>
    <source>
        <strain evidence="1">SAP-2</strain>
    </source>
</reference>
<dbReference type="EMBL" id="JADMKS010000001">
    <property type="protein sequence ID" value="MBF6635563.1"/>
    <property type="molecule type" value="Genomic_DNA"/>
</dbReference>
<sequence length="787" mass="86169">MTNITEMASWDERIHQIQRAEAVLGGRDGAVNIQASQLANRTQYLKQSLQAIPDYREFTFYTTASDPDGTRAGLAATQPGQTFRVGQGVNADIGFKYYSNLAGTAFAIASFAGKAAYDRQIQQEDADWRLQMQSQQRVADAQRKQENTDWRIQHESQRLAAAAALQQQALAYYSMVQASGYQVAGVYAAGLEIKDYNRVVVVDGVVYKPLPTTPMPYVLTGTPSTDLPKFYAIGDGQLKTQMAQPNGLSLSGHFTGGNAAQALTYVTPELFGAGKTGDDTGAIQNAIDFAIANKISTVVGCNSYNISNPLLIAGAGVQGVNVRLMQLKVMDTFISPKDKNGKVEDIGLWNAPPTVRIGDNASNMANINLHIDYIDGNNRADGVANFGFGYSLSHIHIGYAVNCIKVVASGKHLWPNASIRFTGFYWVNNWIGMVVENSTSGTSPIVEGWKIEICFMAANRYGGIWMCKSGHYAQIRGDLDFNGRWLSVGRLSAETNLGTMDGLKGLRITNGTTQSEFLFRYTYQGRIYVVLAEGRNVSIGESAGSSYKAGDVLTCTTMPAVKLTLDGVSVCADNPSGTNFFDILHDFDGQPFSAMTIDCGYLSVIIGSMLHTNDIRFHNSFNRISSSTNGLAVGNSGEVMSLHNLAHSDDPFFNLSRKWVNFDRKFYMKEHKYTGSEVLATVASSDSAYLDVLSVNDLGTDKTADEGSKYHVEIESNYEGCGASFDIWLKGDGNVRVTRRTMLNRAFKFRWRRIVAADGVTPTGIMLQLRQQAQPSINFLINIVRMN</sequence>
<evidence type="ECO:0000313" key="2">
    <source>
        <dbReference type="Proteomes" id="UP000705283"/>
    </source>
</evidence>
<comment type="caution">
    <text evidence="1">The sequence shown here is derived from an EMBL/GenBank/DDBJ whole genome shotgun (WGS) entry which is preliminary data.</text>
</comment>
<organism evidence="1 2">
    <name type="scientific">Rouxiella silvae</name>
    <dbReference type="NCBI Taxonomy" id="1646373"/>
    <lineage>
        <taxon>Bacteria</taxon>
        <taxon>Pseudomonadati</taxon>
        <taxon>Pseudomonadota</taxon>
        <taxon>Gammaproteobacteria</taxon>
        <taxon>Enterobacterales</taxon>
        <taxon>Yersiniaceae</taxon>
        <taxon>Rouxiella</taxon>
    </lineage>
</organism>
<evidence type="ECO:0000313" key="1">
    <source>
        <dbReference type="EMBL" id="MBF6635563.1"/>
    </source>
</evidence>
<proteinExistence type="predicted"/>
<name>A0AA41BVI4_9GAMM</name>
<dbReference type="RefSeq" id="WP_194977457.1">
    <property type="nucleotide sequence ID" value="NZ_JADMKS010000001.1"/>
</dbReference>
<dbReference type="Proteomes" id="UP000705283">
    <property type="component" value="Unassembled WGS sequence"/>
</dbReference>